<dbReference type="Proteomes" id="UP001164965">
    <property type="component" value="Chromosome"/>
</dbReference>
<keyword evidence="1" id="KW-1277">Toxin-antitoxin system</keyword>
<evidence type="ECO:0000313" key="2">
    <source>
        <dbReference type="EMBL" id="UZJ24879.1"/>
    </source>
</evidence>
<reference evidence="2" key="1">
    <citation type="submission" date="2022-10" db="EMBL/GenBank/DDBJ databases">
        <title>Rhodococcus sp.75.</title>
        <authorList>
            <person name="Sun M."/>
        </authorList>
    </citation>
    <scope>NUCLEOTIDE SEQUENCE</scope>
    <source>
        <strain evidence="2">75</strain>
    </source>
</reference>
<name>A0ABY6NZN2_9NOCA</name>
<evidence type="ECO:0000256" key="1">
    <source>
        <dbReference type="ARBA" id="ARBA00022649"/>
    </source>
</evidence>
<gene>
    <name evidence="2" type="ORF">RHODO2019_17560</name>
</gene>
<keyword evidence="3" id="KW-1185">Reference proteome</keyword>
<proteinExistence type="predicted"/>
<protein>
    <submittedName>
        <fullName evidence="2">Type II toxin-antitoxin system VapB family antitoxin</fullName>
    </submittedName>
</protein>
<dbReference type="Pfam" id="PF07704">
    <property type="entry name" value="PSK_trans_fac"/>
    <property type="match status" value="1"/>
</dbReference>
<dbReference type="InterPro" id="IPR011660">
    <property type="entry name" value="VapB-like"/>
</dbReference>
<dbReference type="EMBL" id="CP110615">
    <property type="protein sequence ID" value="UZJ24879.1"/>
    <property type="molecule type" value="Genomic_DNA"/>
</dbReference>
<accession>A0ABY6NZN2</accession>
<evidence type="ECO:0000313" key="3">
    <source>
        <dbReference type="Proteomes" id="UP001164965"/>
    </source>
</evidence>
<sequence length="110" mass="12075">MATSRDALPLRFKNPRTKEALRELSAQTGASMTDIAEKAVEHELALLGADLERRLVAALDVVQSYTPEVDLEAYLAEVAVGERSGLEPVRSVRARHLDDRFGVLAAFRQG</sequence>
<organism evidence="2 3">
    <name type="scientific">Rhodococcus antarcticus</name>
    <dbReference type="NCBI Taxonomy" id="2987751"/>
    <lineage>
        <taxon>Bacteria</taxon>
        <taxon>Bacillati</taxon>
        <taxon>Actinomycetota</taxon>
        <taxon>Actinomycetes</taxon>
        <taxon>Mycobacteriales</taxon>
        <taxon>Nocardiaceae</taxon>
        <taxon>Rhodococcus</taxon>
    </lineage>
</organism>
<dbReference type="RefSeq" id="WP_265382985.1">
    <property type="nucleotide sequence ID" value="NZ_CP110615.1"/>
</dbReference>